<dbReference type="InterPro" id="IPR025662">
    <property type="entry name" value="Sigma_54_int_dom_ATP-bd_1"/>
</dbReference>
<evidence type="ECO:0000259" key="5">
    <source>
        <dbReference type="Pfam" id="PF05729"/>
    </source>
</evidence>
<accession>A0A197JF73</accession>
<feature type="compositionally biased region" description="Polar residues" evidence="4">
    <location>
        <begin position="34"/>
        <end position="53"/>
    </location>
</feature>
<dbReference type="SUPFAM" id="SSF50969">
    <property type="entry name" value="YVTN repeat-like/Quinoprotein amine dehydrogenase"/>
    <property type="match status" value="1"/>
</dbReference>
<dbReference type="InterPro" id="IPR015943">
    <property type="entry name" value="WD40/YVTN_repeat-like_dom_sf"/>
</dbReference>
<dbReference type="SUPFAM" id="SSF141571">
    <property type="entry name" value="Pentapeptide repeat-like"/>
    <property type="match status" value="1"/>
</dbReference>
<dbReference type="SUPFAM" id="SSF52540">
    <property type="entry name" value="P-loop containing nucleoside triphosphate hydrolases"/>
    <property type="match status" value="1"/>
</dbReference>
<evidence type="ECO:0000256" key="1">
    <source>
        <dbReference type="ARBA" id="ARBA00022574"/>
    </source>
</evidence>
<dbReference type="Gene3D" id="2.160.20.80">
    <property type="entry name" value="E3 ubiquitin-protein ligase SopA"/>
    <property type="match status" value="1"/>
</dbReference>
<reference evidence="6 7" key="1">
    <citation type="submission" date="2016-05" db="EMBL/GenBank/DDBJ databases">
        <title>Genome sequencing reveals origins of a unique bacterial endosymbiosis in the earliest lineages of terrestrial Fungi.</title>
        <authorList>
            <consortium name="DOE Joint Genome Institute"/>
            <person name="Uehling J."/>
            <person name="Gryganskyi A."/>
            <person name="Hameed K."/>
            <person name="Tschaplinski T."/>
            <person name="Misztal P."/>
            <person name="Wu S."/>
            <person name="Desiro A."/>
            <person name="Vande Pol N."/>
            <person name="Du Z.-Y."/>
            <person name="Zienkiewicz A."/>
            <person name="Zienkiewicz K."/>
            <person name="Morin E."/>
            <person name="Tisserant E."/>
            <person name="Splivallo R."/>
            <person name="Hainaut M."/>
            <person name="Henrissat B."/>
            <person name="Ohm R."/>
            <person name="Kuo A."/>
            <person name="Yan J."/>
            <person name="Lipzen A."/>
            <person name="Nolan M."/>
            <person name="Labutti K."/>
            <person name="Barry K."/>
            <person name="Goldstein A."/>
            <person name="Labbe J."/>
            <person name="Schadt C."/>
            <person name="Tuskan G."/>
            <person name="Grigoriev I."/>
            <person name="Martin F."/>
            <person name="Vilgalys R."/>
            <person name="Bonito G."/>
        </authorList>
    </citation>
    <scope>NUCLEOTIDE SEQUENCE [LARGE SCALE GENOMIC DNA]</scope>
    <source>
        <strain evidence="6 7">AG-77</strain>
    </source>
</reference>
<evidence type="ECO:0000256" key="4">
    <source>
        <dbReference type="SAM" id="MobiDB-lite"/>
    </source>
</evidence>
<dbReference type="InterPro" id="IPR036322">
    <property type="entry name" value="WD40_repeat_dom_sf"/>
</dbReference>
<gene>
    <name evidence="6" type="ORF">K457DRAFT_241613</name>
</gene>
<dbReference type="SUPFAM" id="SSF50978">
    <property type="entry name" value="WD40 repeat-like"/>
    <property type="match status" value="2"/>
</dbReference>
<dbReference type="InterPro" id="IPR019775">
    <property type="entry name" value="WD40_repeat_CS"/>
</dbReference>
<dbReference type="CDD" id="cd00200">
    <property type="entry name" value="WD40"/>
    <property type="match status" value="1"/>
</dbReference>
<dbReference type="InterPro" id="IPR020472">
    <property type="entry name" value="WD40_PAC1"/>
</dbReference>
<dbReference type="InterPro" id="IPR027417">
    <property type="entry name" value="P-loop_NTPase"/>
</dbReference>
<name>A0A197JF73_9FUNG</name>
<dbReference type="PROSITE" id="PS50082">
    <property type="entry name" value="WD_REPEATS_2"/>
    <property type="match status" value="5"/>
</dbReference>
<dbReference type="SMART" id="SM00320">
    <property type="entry name" value="WD40"/>
    <property type="match status" value="13"/>
</dbReference>
<dbReference type="InterPro" id="IPR001680">
    <property type="entry name" value="WD40_rpt"/>
</dbReference>
<feature type="repeat" description="WD" evidence="3">
    <location>
        <begin position="998"/>
        <end position="1039"/>
    </location>
</feature>
<sequence>MSSFSSSPYGNPPNQPLSSLRHHAAGGTSIDGLDQQQAAQNVNDRSSYASNTGSVTLPSSSRFGFRMRVKQFFKREHKDQDTVTPSPADATPSSVDPTWNVNSATPAVHVSPVGLDALSHVQSSGIPSAAPPVQVTAFPLLARVQSIPQVEYKLQALKMLRLNDYKQAVYIPPMTKPSLQAPDDRLFPLMKNVEEFLAGEGQVMLILGDSGAGKSTFNRHLENQLWQDYKPGDRIPLLINLPSLERPERKLVVEQLRFHGFSEEQTLELKEHRHFILICDGYDESQLTTNLHTTNYLNQDGQWSAKLIITCRTQYLRPNYRSNFMPLAGSHYDRPTLELYQEAVIAPFSKVQIEDYIERYVPSEPRTWDKKDYMDKLTTIPNLLDLVKNPFLLTLCLEALPSVVKEKSDLLRLRVTRVQLYDNFVEHWLGVNKRRLERQKLSGDALAAYNDLNEEGFEMNGLKFQQDLAAAIFTQQEGRPVVDYIHRRDKGSWKAKFFRPEPEETLLRDASLLSRAGAQYRFVHRSVLEYFYSCMICPSVNKQDEFDPQVHFDSTFTKVSISDHPLSRILVAEPSIVHFLSERVPMNLNFKQHLHDIIELSKTNDQASQAAANAITILVKAGVLFNGADLRSIRIPGANLTDGQFDSVQLQCSDLTKVNFANSWIRKVDFSNARMEGVRFEELPYLDLDREVWSGAYSPDGKIFGVGFDEGDIGIYDTTSWNRIHTLQGHSDTVTALAFLGTGRQLLTSSWDKICSWDCETWQPRVIVTGYATSFFRYAYLVAFSPCGRFIATVGDEEESPDKFEPILSFRLWDSRTSTAISELIGLDKRICNLAFSPSGQVIAITYMDGITRLAYTRTGLPGLALESENGSICCCAYSPGGQRIVSGHREGKITLWESATGKQGLNWEGHTGAVSAVSFSPNGQWIASSGKDDLIKLWDARSGSIVSVFLGNTTTVRSLVFAPDGTQLASISRLDTPIRLWEIDPTEEGPYRTHGSYMTYGSPISSMTYSPDGRSLISGSIDGTIRQYNTASGDPIQAPSSGPFQAKLVVISPDGRVASARETGSVTIWDAGTGLVDFVLCGHTETVEGVSFSPCGHWIATGSNDNSIRLWDSRTGLLCRTLSGHTSWVSSLGFSPDGLALVSGSMDRTLRIWDTSTGESRVLVSVERGVFLSAAYSSDGMQIASHHFPSDPSGWNGSFRGGGLVVLDQQTGEQHHILENKFVSCCALSSCGRWIVAGCSGGVSIWNFASNDGIQEWTFITSINAFLTLVGSVSWRPHCLEFATGCDNGSTQVWSLLSEAGEWKARLVWNTRPTALTAFDATIIGTVGLSTANRKLLLQRGATDGSLPDVSALVGVERDAPGESEPRSLGERSIPE</sequence>
<dbReference type="EMBL" id="KV442128">
    <property type="protein sequence ID" value="OAQ23141.1"/>
    <property type="molecule type" value="Genomic_DNA"/>
</dbReference>
<dbReference type="Pfam" id="PF05729">
    <property type="entry name" value="NACHT"/>
    <property type="match status" value="1"/>
</dbReference>
<keyword evidence="1 3" id="KW-0853">WD repeat</keyword>
<feature type="repeat" description="WD" evidence="3">
    <location>
        <begin position="908"/>
        <end position="949"/>
    </location>
</feature>
<proteinExistence type="predicted"/>
<keyword evidence="7" id="KW-1185">Reference proteome</keyword>
<dbReference type="OrthoDB" id="2443807at2759"/>
<dbReference type="Proteomes" id="UP000078512">
    <property type="component" value="Unassembled WGS sequence"/>
</dbReference>
<keyword evidence="2" id="KW-0677">Repeat</keyword>
<dbReference type="PROSITE" id="PS50294">
    <property type="entry name" value="WD_REPEATS_REGION"/>
    <property type="match status" value="3"/>
</dbReference>
<feature type="region of interest" description="Disordered" evidence="4">
    <location>
        <begin position="1354"/>
        <end position="1377"/>
    </location>
</feature>
<dbReference type="PROSITE" id="PS00678">
    <property type="entry name" value="WD_REPEATS_1"/>
    <property type="match status" value="3"/>
</dbReference>
<feature type="domain" description="NACHT" evidence="5">
    <location>
        <begin position="203"/>
        <end position="362"/>
    </location>
</feature>
<evidence type="ECO:0000313" key="7">
    <source>
        <dbReference type="Proteomes" id="UP000078512"/>
    </source>
</evidence>
<dbReference type="PROSITE" id="PS00675">
    <property type="entry name" value="SIGMA54_INTERACT_1"/>
    <property type="match status" value="1"/>
</dbReference>
<evidence type="ECO:0000256" key="2">
    <source>
        <dbReference type="ARBA" id="ARBA00022737"/>
    </source>
</evidence>
<dbReference type="InterPro" id="IPR007111">
    <property type="entry name" value="NACHT_NTPase"/>
</dbReference>
<organism evidence="6 7">
    <name type="scientific">Linnemannia elongata AG-77</name>
    <dbReference type="NCBI Taxonomy" id="1314771"/>
    <lineage>
        <taxon>Eukaryota</taxon>
        <taxon>Fungi</taxon>
        <taxon>Fungi incertae sedis</taxon>
        <taxon>Mucoromycota</taxon>
        <taxon>Mortierellomycotina</taxon>
        <taxon>Mortierellomycetes</taxon>
        <taxon>Mortierellales</taxon>
        <taxon>Mortierellaceae</taxon>
        <taxon>Linnemannia</taxon>
    </lineage>
</organism>
<dbReference type="InterPro" id="IPR011044">
    <property type="entry name" value="Quino_amine_DH_bsu"/>
</dbReference>
<feature type="region of interest" description="Disordered" evidence="4">
    <location>
        <begin position="1"/>
        <end position="53"/>
    </location>
</feature>
<feature type="repeat" description="WD" evidence="3">
    <location>
        <begin position="866"/>
        <end position="907"/>
    </location>
</feature>
<dbReference type="Gene3D" id="3.40.50.300">
    <property type="entry name" value="P-loop containing nucleotide triphosphate hydrolases"/>
    <property type="match status" value="1"/>
</dbReference>
<protein>
    <submittedName>
        <fullName evidence="6">YVTN repeat-like/Quino protein amine dehydrogenase</fullName>
    </submittedName>
</protein>
<dbReference type="PANTHER" id="PTHR19879:SF9">
    <property type="entry name" value="TRANSCRIPTION INITIATION FACTOR TFIID SUBUNIT 5"/>
    <property type="match status" value="1"/>
</dbReference>
<dbReference type="STRING" id="1314771.A0A197JF73"/>
<evidence type="ECO:0000256" key="3">
    <source>
        <dbReference type="PROSITE-ProRule" id="PRU00221"/>
    </source>
</evidence>
<dbReference type="PANTHER" id="PTHR19879">
    <property type="entry name" value="TRANSCRIPTION INITIATION FACTOR TFIID"/>
    <property type="match status" value="1"/>
</dbReference>
<dbReference type="Gene3D" id="2.130.10.10">
    <property type="entry name" value="YVTN repeat-like/Quinoprotein amine dehydrogenase"/>
    <property type="match status" value="4"/>
</dbReference>
<feature type="repeat" description="WD" evidence="3">
    <location>
        <begin position="1123"/>
        <end position="1164"/>
    </location>
</feature>
<dbReference type="Pfam" id="PF00400">
    <property type="entry name" value="WD40"/>
    <property type="match status" value="7"/>
</dbReference>
<dbReference type="PRINTS" id="PR00320">
    <property type="entry name" value="GPROTEINBRPT"/>
</dbReference>
<feature type="repeat" description="WD" evidence="3">
    <location>
        <begin position="1081"/>
        <end position="1122"/>
    </location>
</feature>
<feature type="compositionally biased region" description="Basic and acidic residues" evidence="4">
    <location>
        <begin position="1357"/>
        <end position="1377"/>
    </location>
</feature>
<evidence type="ECO:0000313" key="6">
    <source>
        <dbReference type="EMBL" id="OAQ23141.1"/>
    </source>
</evidence>
<feature type="region of interest" description="Disordered" evidence="4">
    <location>
        <begin position="76"/>
        <end position="96"/>
    </location>
</feature>